<keyword evidence="2" id="KW-1185">Reference proteome</keyword>
<dbReference type="EMBL" id="JAIXMP010000013">
    <property type="protein sequence ID" value="KAI9263329.1"/>
    <property type="molecule type" value="Genomic_DNA"/>
</dbReference>
<proteinExistence type="predicted"/>
<reference evidence="1" key="1">
    <citation type="journal article" date="2022" name="IScience">
        <title>Evolution of zygomycete secretomes and the origins of terrestrial fungal ecologies.</title>
        <authorList>
            <person name="Chang Y."/>
            <person name="Wang Y."/>
            <person name="Mondo S."/>
            <person name="Ahrendt S."/>
            <person name="Andreopoulos W."/>
            <person name="Barry K."/>
            <person name="Beard J."/>
            <person name="Benny G.L."/>
            <person name="Blankenship S."/>
            <person name="Bonito G."/>
            <person name="Cuomo C."/>
            <person name="Desiro A."/>
            <person name="Gervers K.A."/>
            <person name="Hundley H."/>
            <person name="Kuo A."/>
            <person name="LaButti K."/>
            <person name="Lang B.F."/>
            <person name="Lipzen A."/>
            <person name="O'Donnell K."/>
            <person name="Pangilinan J."/>
            <person name="Reynolds N."/>
            <person name="Sandor L."/>
            <person name="Smith M.E."/>
            <person name="Tsang A."/>
            <person name="Grigoriev I.V."/>
            <person name="Stajich J.E."/>
            <person name="Spatafora J.W."/>
        </authorList>
    </citation>
    <scope>NUCLEOTIDE SEQUENCE</scope>
    <source>
        <strain evidence="1">RSA 2281</strain>
    </source>
</reference>
<dbReference type="Proteomes" id="UP001209540">
    <property type="component" value="Unassembled WGS sequence"/>
</dbReference>
<gene>
    <name evidence="1" type="ORF">BDA99DRAFT_572018</name>
</gene>
<protein>
    <submittedName>
        <fullName evidence="1">Uncharacterized protein</fullName>
    </submittedName>
</protein>
<evidence type="ECO:0000313" key="2">
    <source>
        <dbReference type="Proteomes" id="UP001209540"/>
    </source>
</evidence>
<name>A0AAD5K0R7_9FUNG</name>
<organism evidence="1 2">
    <name type="scientific">Phascolomyces articulosus</name>
    <dbReference type="NCBI Taxonomy" id="60185"/>
    <lineage>
        <taxon>Eukaryota</taxon>
        <taxon>Fungi</taxon>
        <taxon>Fungi incertae sedis</taxon>
        <taxon>Mucoromycota</taxon>
        <taxon>Mucoromycotina</taxon>
        <taxon>Mucoromycetes</taxon>
        <taxon>Mucorales</taxon>
        <taxon>Lichtheimiaceae</taxon>
        <taxon>Phascolomyces</taxon>
    </lineage>
</organism>
<dbReference type="AlphaFoldDB" id="A0AAD5K0R7"/>
<comment type="caution">
    <text evidence="1">The sequence shown here is derived from an EMBL/GenBank/DDBJ whole genome shotgun (WGS) entry which is preliminary data.</text>
</comment>
<reference evidence="1" key="2">
    <citation type="submission" date="2023-02" db="EMBL/GenBank/DDBJ databases">
        <authorList>
            <consortium name="DOE Joint Genome Institute"/>
            <person name="Mondo S.J."/>
            <person name="Chang Y."/>
            <person name="Wang Y."/>
            <person name="Ahrendt S."/>
            <person name="Andreopoulos W."/>
            <person name="Barry K."/>
            <person name="Beard J."/>
            <person name="Benny G.L."/>
            <person name="Blankenship S."/>
            <person name="Bonito G."/>
            <person name="Cuomo C."/>
            <person name="Desiro A."/>
            <person name="Gervers K.A."/>
            <person name="Hundley H."/>
            <person name="Kuo A."/>
            <person name="LaButti K."/>
            <person name="Lang B.F."/>
            <person name="Lipzen A."/>
            <person name="O'Donnell K."/>
            <person name="Pangilinan J."/>
            <person name="Reynolds N."/>
            <person name="Sandor L."/>
            <person name="Smith M.W."/>
            <person name="Tsang A."/>
            <person name="Grigoriev I.V."/>
            <person name="Stajich J.E."/>
            <person name="Spatafora J.W."/>
        </authorList>
    </citation>
    <scope>NUCLEOTIDE SEQUENCE</scope>
    <source>
        <strain evidence="1">RSA 2281</strain>
    </source>
</reference>
<evidence type="ECO:0000313" key="1">
    <source>
        <dbReference type="EMBL" id="KAI9263329.1"/>
    </source>
</evidence>
<accession>A0AAD5K0R7</accession>
<sequence>MQNVSKTENHEKIMGKYVAILELLNGLKYIDTKQGVVCKRNVKFLVHHANNKKLNMNPSPTGRRPDLTAWGKRCLTLLTGFHISPANIQKPKESNHPWKVNDQIIAESEIINMGTSIGANESSNSYYPSNVCSEQKRDSSVWDAICNRANRDNFPLKTRRRY</sequence>